<dbReference type="InterPro" id="IPR015679">
    <property type="entry name" value="PLipase_D_fam"/>
</dbReference>
<dbReference type="Proteomes" id="UP000478740">
    <property type="component" value="Unassembled WGS sequence"/>
</dbReference>
<evidence type="ECO:0000313" key="12">
    <source>
        <dbReference type="Proteomes" id="UP000478740"/>
    </source>
</evidence>
<evidence type="ECO:0000256" key="1">
    <source>
        <dbReference type="ARBA" id="ARBA00000798"/>
    </source>
</evidence>
<dbReference type="PANTHER" id="PTHR18896:SF76">
    <property type="entry name" value="PHOSPHOLIPASE"/>
    <property type="match status" value="1"/>
</dbReference>
<dbReference type="GO" id="GO:0009395">
    <property type="term" value="P:phospholipid catabolic process"/>
    <property type="evidence" value="ECO:0007669"/>
    <property type="project" value="TreeGrafter"/>
</dbReference>
<dbReference type="GO" id="GO:0005576">
    <property type="term" value="C:extracellular region"/>
    <property type="evidence" value="ECO:0007669"/>
    <property type="project" value="UniProtKB-SubCell"/>
</dbReference>
<dbReference type="CDD" id="cd09143">
    <property type="entry name" value="PLDc_vPLD1_2_like_bac_2"/>
    <property type="match status" value="1"/>
</dbReference>
<comment type="function">
    <text evidence="2">Could be a virulence factor.</text>
</comment>
<dbReference type="EMBL" id="WMII01000006">
    <property type="protein sequence ID" value="MTH64191.1"/>
    <property type="molecule type" value="Genomic_DNA"/>
</dbReference>
<dbReference type="Pfam" id="PF13091">
    <property type="entry name" value="PLDc_2"/>
    <property type="match status" value="1"/>
</dbReference>
<dbReference type="PANTHER" id="PTHR18896">
    <property type="entry name" value="PHOSPHOLIPASE D"/>
    <property type="match status" value="1"/>
</dbReference>
<dbReference type="InterPro" id="IPR025202">
    <property type="entry name" value="PLD-like_dom"/>
</dbReference>
<name>A0A6L6IX33_9RHOB</name>
<keyword evidence="12" id="KW-1185">Reference proteome</keyword>
<dbReference type="SMART" id="SM00155">
    <property type="entry name" value="PLDc"/>
    <property type="match status" value="2"/>
</dbReference>
<keyword evidence="7" id="KW-0378">Hydrolase</keyword>
<dbReference type="InterPro" id="IPR001736">
    <property type="entry name" value="PLipase_D/transphosphatidylase"/>
</dbReference>
<comment type="caution">
    <text evidence="11">The sequence shown here is derived from an EMBL/GenBank/DDBJ whole genome shotgun (WGS) entry which is preliminary data.</text>
</comment>
<evidence type="ECO:0000256" key="3">
    <source>
        <dbReference type="ARBA" id="ARBA00004613"/>
    </source>
</evidence>
<accession>A0A6L6IX33</accession>
<evidence type="ECO:0000256" key="2">
    <source>
        <dbReference type="ARBA" id="ARBA00003145"/>
    </source>
</evidence>
<reference evidence="11 12" key="1">
    <citation type="submission" date="2019-11" db="EMBL/GenBank/DDBJ databases">
        <authorList>
            <person name="Dong K."/>
        </authorList>
    </citation>
    <scope>NUCLEOTIDE SEQUENCE [LARGE SCALE GENOMIC DNA]</scope>
    <source>
        <strain evidence="11 12">DK608</strain>
    </source>
</reference>
<comment type="catalytic activity">
    <reaction evidence="1">
        <text>a 1,2-diacyl-sn-glycero-3-phosphocholine + H2O = a 1,2-diacyl-sn-glycero-3-phosphate + choline + H(+)</text>
        <dbReference type="Rhea" id="RHEA:14445"/>
        <dbReference type="ChEBI" id="CHEBI:15354"/>
        <dbReference type="ChEBI" id="CHEBI:15377"/>
        <dbReference type="ChEBI" id="CHEBI:15378"/>
        <dbReference type="ChEBI" id="CHEBI:57643"/>
        <dbReference type="ChEBI" id="CHEBI:58608"/>
        <dbReference type="EC" id="3.1.4.4"/>
    </reaction>
</comment>
<dbReference type="CDD" id="cd09140">
    <property type="entry name" value="PLDc_vPLD1_2_like_bac_1"/>
    <property type="match status" value="1"/>
</dbReference>
<evidence type="ECO:0000313" key="11">
    <source>
        <dbReference type="EMBL" id="MTH64191.1"/>
    </source>
</evidence>
<keyword evidence="6" id="KW-0677">Repeat</keyword>
<evidence type="ECO:0000256" key="9">
    <source>
        <dbReference type="ARBA" id="ARBA00029594"/>
    </source>
</evidence>
<feature type="domain" description="PLD phosphodiesterase" evidence="10">
    <location>
        <begin position="348"/>
        <end position="375"/>
    </location>
</feature>
<evidence type="ECO:0000256" key="8">
    <source>
        <dbReference type="ARBA" id="ARBA00023098"/>
    </source>
</evidence>
<dbReference type="Pfam" id="PF00614">
    <property type="entry name" value="PLDc"/>
    <property type="match status" value="1"/>
</dbReference>
<dbReference type="RefSeq" id="WP_155044064.1">
    <property type="nucleotide sequence ID" value="NZ_WMIH01000006.1"/>
</dbReference>
<evidence type="ECO:0000256" key="4">
    <source>
        <dbReference type="ARBA" id="ARBA00018392"/>
    </source>
</evidence>
<protein>
    <recommendedName>
        <fullName evidence="4">Phospholipase D</fullName>
    </recommendedName>
    <alternativeName>
        <fullName evidence="9">Choline phosphatase</fullName>
    </alternativeName>
</protein>
<evidence type="ECO:0000259" key="10">
    <source>
        <dbReference type="PROSITE" id="PS50035"/>
    </source>
</evidence>
<evidence type="ECO:0000256" key="6">
    <source>
        <dbReference type="ARBA" id="ARBA00022737"/>
    </source>
</evidence>
<sequence length="507" mass="56283">MQDFQFRPGKNCWRIEKASCFSFIIDGQAYFRALRESLLKAERMALMVGWDFDFEIDMLPGESDADGQAPDGFPNKVGPFLDALAERRPGLDIYLLKWSGGALIAPGGILPAARVKFMSPAQIHLAFDGRHPIGACHHQKVVVIDDSLAFCGGIDVTDGRWDTPEHDPENDLRRLKSGQIAQPWHDASAVISGPAAAALSELVRDRWERANDAPVDEDFRPGADLWPDSIRPMLANVDLAIARTEPPTTDAPPVAEIEQLYLDSIDTARDVIYLESQYFCCDSITRAIKRRLIEADGPEVVIIQPDAAQKMIEDQAMHITRSRMVRDLRAHDYHGRFRIFYPVDAAGQGIYVHAKISIIDDTLLRVGSSNIDRRSMGFDTECDVALAGTKGASRRMIAAMRDRLLAEHLDTTPEAVAAAVKAHGSLISAIEALNPRTGRALRELPLRRESFLGRVLADTRFFDPRYRASAKARVGVTSRHLMIGAGLLAGGALIWRQFRRKDRPGKD</sequence>
<dbReference type="Gene3D" id="3.30.870.10">
    <property type="entry name" value="Endonuclease Chain A"/>
    <property type="match status" value="2"/>
</dbReference>
<keyword evidence="5" id="KW-0964">Secreted</keyword>
<keyword evidence="8" id="KW-0443">Lipid metabolism</keyword>
<evidence type="ECO:0000256" key="5">
    <source>
        <dbReference type="ARBA" id="ARBA00022525"/>
    </source>
</evidence>
<evidence type="ECO:0000256" key="7">
    <source>
        <dbReference type="ARBA" id="ARBA00022801"/>
    </source>
</evidence>
<organism evidence="11 12">
    <name type="scientific">Paracoccus shanxieyensis</name>
    <dbReference type="NCBI Taxonomy" id="2675752"/>
    <lineage>
        <taxon>Bacteria</taxon>
        <taxon>Pseudomonadati</taxon>
        <taxon>Pseudomonadota</taxon>
        <taxon>Alphaproteobacteria</taxon>
        <taxon>Rhodobacterales</taxon>
        <taxon>Paracoccaceae</taxon>
        <taxon>Paracoccus</taxon>
    </lineage>
</organism>
<proteinExistence type="predicted"/>
<gene>
    <name evidence="11" type="ORF">GL284_07905</name>
</gene>
<dbReference type="PROSITE" id="PS50035">
    <property type="entry name" value="PLD"/>
    <property type="match status" value="2"/>
</dbReference>
<feature type="domain" description="PLD phosphodiesterase" evidence="10">
    <location>
        <begin position="133"/>
        <end position="160"/>
    </location>
</feature>
<dbReference type="SUPFAM" id="SSF56024">
    <property type="entry name" value="Phospholipase D/nuclease"/>
    <property type="match status" value="2"/>
</dbReference>
<dbReference type="GO" id="GO:0004630">
    <property type="term" value="F:phospholipase D activity"/>
    <property type="evidence" value="ECO:0007669"/>
    <property type="project" value="UniProtKB-EC"/>
</dbReference>
<comment type="subcellular location">
    <subcellularLocation>
        <location evidence="3">Secreted</location>
    </subcellularLocation>
</comment>
<dbReference type="AlphaFoldDB" id="A0A6L6IX33"/>